<dbReference type="EMBL" id="BAAANY010000055">
    <property type="protein sequence ID" value="GAA1722596.1"/>
    <property type="molecule type" value="Genomic_DNA"/>
</dbReference>
<evidence type="ECO:0000313" key="1">
    <source>
        <dbReference type="EMBL" id="GAA1722596.1"/>
    </source>
</evidence>
<gene>
    <name evidence="1" type="ORF">GCM10009765_83200</name>
</gene>
<sequence>MRPIDLDLIVELYEKYAEPLADARNAQRELLARFRGPIKAQLDDIEAEITYLLVRDTRPETVVEIGALHGWSASWILRALVDNGTGHLFSYDLIDSSERTVPAELAAGRRTFLHGDVKDRWRELESSPDYVFIDAAHSGRFARWYLEHLFPGLRSGVRVSVHDVFHFRRPVPLSEGAVLMRHLGRHGMPYFTAAPARARQTYQRLLELRRDLKLDQPVRKSTDNPMVYFTLG</sequence>
<organism evidence="1 2">
    <name type="scientific">Fodinicola feengrottensis</name>
    <dbReference type="NCBI Taxonomy" id="435914"/>
    <lineage>
        <taxon>Bacteria</taxon>
        <taxon>Bacillati</taxon>
        <taxon>Actinomycetota</taxon>
        <taxon>Actinomycetes</taxon>
        <taxon>Mycobacteriales</taxon>
        <taxon>Fodinicola</taxon>
    </lineage>
</organism>
<dbReference type="Proteomes" id="UP001500618">
    <property type="component" value="Unassembled WGS sequence"/>
</dbReference>
<comment type="caution">
    <text evidence="1">The sequence shown here is derived from an EMBL/GenBank/DDBJ whole genome shotgun (WGS) entry which is preliminary data.</text>
</comment>
<name>A0ABN2JCP2_9ACTN</name>
<protein>
    <recommendedName>
        <fullName evidence="3">Class I SAM-dependent methyltransferase</fullName>
    </recommendedName>
</protein>
<reference evidence="1 2" key="1">
    <citation type="journal article" date="2019" name="Int. J. Syst. Evol. Microbiol.">
        <title>The Global Catalogue of Microorganisms (GCM) 10K type strain sequencing project: providing services to taxonomists for standard genome sequencing and annotation.</title>
        <authorList>
            <consortium name="The Broad Institute Genomics Platform"/>
            <consortium name="The Broad Institute Genome Sequencing Center for Infectious Disease"/>
            <person name="Wu L."/>
            <person name="Ma J."/>
        </authorList>
    </citation>
    <scope>NUCLEOTIDE SEQUENCE [LARGE SCALE GENOMIC DNA]</scope>
    <source>
        <strain evidence="1 2">JCM 14718</strain>
    </source>
</reference>
<evidence type="ECO:0008006" key="3">
    <source>
        <dbReference type="Google" id="ProtNLM"/>
    </source>
</evidence>
<proteinExistence type="predicted"/>
<dbReference type="Gene3D" id="3.40.50.150">
    <property type="entry name" value="Vaccinia Virus protein VP39"/>
    <property type="match status" value="1"/>
</dbReference>
<dbReference type="InterPro" id="IPR029063">
    <property type="entry name" value="SAM-dependent_MTases_sf"/>
</dbReference>
<dbReference type="SUPFAM" id="SSF53335">
    <property type="entry name" value="S-adenosyl-L-methionine-dependent methyltransferases"/>
    <property type="match status" value="1"/>
</dbReference>
<evidence type="ECO:0000313" key="2">
    <source>
        <dbReference type="Proteomes" id="UP001500618"/>
    </source>
</evidence>
<keyword evidence="2" id="KW-1185">Reference proteome</keyword>
<dbReference type="RefSeq" id="WP_163572798.1">
    <property type="nucleotide sequence ID" value="NZ_BAAANY010000055.1"/>
</dbReference>
<dbReference type="Pfam" id="PF13578">
    <property type="entry name" value="Methyltransf_24"/>
    <property type="match status" value="1"/>
</dbReference>
<accession>A0ABN2JCP2</accession>